<dbReference type="Proteomes" id="UP000247980">
    <property type="component" value="Unassembled WGS sequence"/>
</dbReference>
<evidence type="ECO:0000259" key="2">
    <source>
        <dbReference type="PROSITE" id="PS50995"/>
    </source>
</evidence>
<keyword evidence="4" id="KW-1185">Reference proteome</keyword>
<reference evidence="3 4" key="1">
    <citation type="submission" date="2018-05" db="EMBL/GenBank/DDBJ databases">
        <title>Genetic diversity of glacier-inhabiting Cryobacterium bacteria in China and description of Cryobacterium mengkeensis sp. nov. and Arthrobacter glacialis sp. nov.</title>
        <authorList>
            <person name="Liu Q."/>
            <person name="Xin Y.-H."/>
        </authorList>
    </citation>
    <scope>NUCLEOTIDE SEQUENCE [LARGE SCALE GENOMIC DNA]</scope>
    <source>
        <strain evidence="3 4">B7</strain>
    </source>
</reference>
<feature type="compositionally biased region" description="Basic and acidic residues" evidence="1">
    <location>
        <begin position="199"/>
        <end position="214"/>
    </location>
</feature>
<dbReference type="Pfam" id="PF12802">
    <property type="entry name" value="MarR_2"/>
    <property type="match status" value="1"/>
</dbReference>
<proteinExistence type="predicted"/>
<dbReference type="InterPro" id="IPR000835">
    <property type="entry name" value="HTH_MarR-typ"/>
</dbReference>
<comment type="caution">
    <text evidence="3">The sequence shown here is derived from an EMBL/GenBank/DDBJ whole genome shotgun (WGS) entry which is preliminary data.</text>
</comment>
<evidence type="ECO:0000313" key="4">
    <source>
        <dbReference type="Proteomes" id="UP000247980"/>
    </source>
</evidence>
<dbReference type="InterPro" id="IPR036390">
    <property type="entry name" value="WH_DNA-bd_sf"/>
</dbReference>
<evidence type="ECO:0000256" key="1">
    <source>
        <dbReference type="SAM" id="MobiDB-lite"/>
    </source>
</evidence>
<protein>
    <recommendedName>
        <fullName evidence="2">HTH marR-type domain-containing protein</fullName>
    </recommendedName>
</protein>
<dbReference type="PANTHER" id="PTHR33164">
    <property type="entry name" value="TRANSCRIPTIONAL REGULATOR, MARR FAMILY"/>
    <property type="match status" value="1"/>
</dbReference>
<dbReference type="PROSITE" id="PS50995">
    <property type="entry name" value="HTH_MARR_2"/>
    <property type="match status" value="1"/>
</dbReference>
<dbReference type="Gene3D" id="1.10.10.10">
    <property type="entry name" value="Winged helix-like DNA-binding domain superfamily/Winged helix DNA-binding domain"/>
    <property type="match status" value="1"/>
</dbReference>
<dbReference type="GO" id="GO:0006950">
    <property type="term" value="P:response to stress"/>
    <property type="evidence" value="ECO:0007669"/>
    <property type="project" value="TreeGrafter"/>
</dbReference>
<dbReference type="InterPro" id="IPR039422">
    <property type="entry name" value="MarR/SlyA-like"/>
</dbReference>
<dbReference type="PRINTS" id="PR00598">
    <property type="entry name" value="HTHMARR"/>
</dbReference>
<dbReference type="EMBL" id="QJVC01000001">
    <property type="protein sequence ID" value="PYI40144.1"/>
    <property type="molecule type" value="Genomic_DNA"/>
</dbReference>
<dbReference type="PANTHER" id="PTHR33164:SF57">
    <property type="entry name" value="MARR-FAMILY TRANSCRIPTIONAL REGULATOR"/>
    <property type="match status" value="1"/>
</dbReference>
<dbReference type="AlphaFoldDB" id="A0A2V5J063"/>
<feature type="region of interest" description="Disordered" evidence="1">
    <location>
        <begin position="187"/>
        <end position="214"/>
    </location>
</feature>
<dbReference type="OrthoDB" id="9155413at2"/>
<organism evidence="3 4">
    <name type="scientific">Arthrobacter psychrolactophilus</name>
    <dbReference type="NCBI Taxonomy" id="92442"/>
    <lineage>
        <taxon>Bacteria</taxon>
        <taxon>Bacillati</taxon>
        <taxon>Actinomycetota</taxon>
        <taxon>Actinomycetes</taxon>
        <taxon>Micrococcales</taxon>
        <taxon>Micrococcaceae</taxon>
        <taxon>Arthrobacter</taxon>
    </lineage>
</organism>
<dbReference type="SMART" id="SM00347">
    <property type="entry name" value="HTH_MARR"/>
    <property type="match status" value="1"/>
</dbReference>
<dbReference type="InterPro" id="IPR036388">
    <property type="entry name" value="WH-like_DNA-bd_sf"/>
</dbReference>
<gene>
    <name evidence="3" type="ORF">CVS30_01065</name>
</gene>
<dbReference type="GO" id="GO:0003700">
    <property type="term" value="F:DNA-binding transcription factor activity"/>
    <property type="evidence" value="ECO:0007669"/>
    <property type="project" value="InterPro"/>
</dbReference>
<sequence length="214" mass="23634">MSCIFIVFATVNTYTVFRKVKRSPLRRRPKEAVVTAFENQGNHPVRPYSHTLMSSLVRIIGEWSAPDFLTAVVAREGLELDHGSITVITFLSTGAPRRPSDLARKMVTGASNMSKILARLSTAGIVERVPDPADARASLVTLTPNGRTVANSFVHAGDSLVAELLTGWEQQDRLDLVRLLNKLEHSTTELSRHLRTTPKRPESSTPEHIEGELS</sequence>
<accession>A0A2V5J063</accession>
<name>A0A2V5J063_9MICC</name>
<feature type="domain" description="HTH marR-type" evidence="2">
    <location>
        <begin position="49"/>
        <end position="185"/>
    </location>
</feature>
<evidence type="ECO:0000313" key="3">
    <source>
        <dbReference type="EMBL" id="PYI40144.1"/>
    </source>
</evidence>
<dbReference type="SUPFAM" id="SSF46785">
    <property type="entry name" value="Winged helix' DNA-binding domain"/>
    <property type="match status" value="1"/>
</dbReference>